<evidence type="ECO:0000313" key="3">
    <source>
        <dbReference type="Proteomes" id="UP000179807"/>
    </source>
</evidence>
<reference evidence="2" key="1">
    <citation type="submission" date="2016-10" db="EMBL/GenBank/DDBJ databases">
        <authorList>
            <person name="Benchimol M."/>
            <person name="Almeida L.G."/>
            <person name="Vasconcelos A.T."/>
            <person name="Perreira-Neves A."/>
            <person name="Rosa I.A."/>
            <person name="Tasca T."/>
            <person name="Bogo M.R."/>
            <person name="de Souza W."/>
        </authorList>
    </citation>
    <scope>NUCLEOTIDE SEQUENCE [LARGE SCALE GENOMIC DNA]</scope>
    <source>
        <strain evidence="2">K</strain>
    </source>
</reference>
<organism evidence="2 3">
    <name type="scientific">Tritrichomonas foetus</name>
    <dbReference type="NCBI Taxonomy" id="1144522"/>
    <lineage>
        <taxon>Eukaryota</taxon>
        <taxon>Metamonada</taxon>
        <taxon>Parabasalia</taxon>
        <taxon>Tritrichomonadida</taxon>
        <taxon>Tritrichomonadidae</taxon>
        <taxon>Tritrichomonas</taxon>
    </lineage>
</organism>
<accession>A0A1J4KNM0</accession>
<feature type="region of interest" description="Disordered" evidence="1">
    <location>
        <begin position="169"/>
        <end position="226"/>
    </location>
</feature>
<comment type="caution">
    <text evidence="2">The sequence shown here is derived from an EMBL/GenBank/DDBJ whole genome shotgun (WGS) entry which is preliminary data.</text>
</comment>
<dbReference type="OrthoDB" id="10485215at2759"/>
<dbReference type="RefSeq" id="XP_068365866.1">
    <property type="nucleotide sequence ID" value="XM_068499535.1"/>
</dbReference>
<dbReference type="AlphaFoldDB" id="A0A1J4KNM0"/>
<gene>
    <name evidence="2" type="ORF">TRFO_17355</name>
</gene>
<dbReference type="VEuPathDB" id="TrichDB:TRFO_17355"/>
<name>A0A1J4KNM0_9EUKA</name>
<dbReference type="EMBL" id="MLAK01000557">
    <property type="protein sequence ID" value="OHT12730.1"/>
    <property type="molecule type" value="Genomic_DNA"/>
</dbReference>
<proteinExistence type="predicted"/>
<feature type="compositionally biased region" description="Basic and acidic residues" evidence="1">
    <location>
        <begin position="185"/>
        <end position="200"/>
    </location>
</feature>
<feature type="region of interest" description="Disordered" evidence="1">
    <location>
        <begin position="1"/>
        <end position="100"/>
    </location>
</feature>
<sequence length="260" mass="29932">MSKPTTPRPNSQQKKTGMAIISDPISFKKPTVNDVRNDGNFKKPSINDLRGNTPNEQDQYKPPSISAMRGATPTDNFKKPSLSDMRSANPQSEGGYKRPTMADMQDIHVEFKVDPLKEDPHYKPYTVEEYRELQQMDDLGNNRGGLGPSFDDEWERKKEMRTRLMQFAQKAKEENKAVIPKRTKPRQEPKKGPSKHDKMKQYATKIPKPKVQPKNDKPLPKAHIRKPVEAKYDLNAELQRHAHFVQRVDVLRATISKYLD</sequence>
<dbReference type="InterPro" id="IPR027968">
    <property type="entry name" value="JHY"/>
</dbReference>
<dbReference type="Pfam" id="PF15261">
    <property type="entry name" value="JHY"/>
    <property type="match status" value="1"/>
</dbReference>
<keyword evidence="3" id="KW-1185">Reference proteome</keyword>
<dbReference type="GeneID" id="94834239"/>
<feature type="compositionally biased region" description="Polar residues" evidence="1">
    <location>
        <begin position="1"/>
        <end position="15"/>
    </location>
</feature>
<evidence type="ECO:0000256" key="1">
    <source>
        <dbReference type="SAM" id="MobiDB-lite"/>
    </source>
</evidence>
<dbReference type="Proteomes" id="UP000179807">
    <property type="component" value="Unassembled WGS sequence"/>
</dbReference>
<protein>
    <submittedName>
        <fullName evidence="2">Uncharacterized protein</fullName>
    </submittedName>
</protein>
<evidence type="ECO:0000313" key="2">
    <source>
        <dbReference type="EMBL" id="OHT12730.1"/>
    </source>
</evidence>